<dbReference type="InterPro" id="IPR029052">
    <property type="entry name" value="Metallo-depent_PP-like"/>
</dbReference>
<feature type="domain" description="Capsule synthesis protein CapA" evidence="3">
    <location>
        <begin position="35"/>
        <end position="297"/>
    </location>
</feature>
<dbReference type="InterPro" id="IPR052169">
    <property type="entry name" value="CW_Biosynth-Accessory"/>
</dbReference>
<evidence type="ECO:0000313" key="5">
    <source>
        <dbReference type="Proteomes" id="UP000075391"/>
    </source>
</evidence>
<dbReference type="AlphaFoldDB" id="A0A150WFR1"/>
<dbReference type="Pfam" id="PF09587">
    <property type="entry name" value="PGA_cap"/>
    <property type="match status" value="1"/>
</dbReference>
<name>A0A150WFR1_BDEBC</name>
<sequence length="377" mass="41626">MKKYIISSLLFALTAHAGPDLTYSTSCDSRNQIATLSFVGDILIHDMLYKSVVSGSKDFSQIWRRTNGLMQKADFSVGNLEGPAALGIDKMGRDHGDVGFTYDLNIYSGTNMVFNFHPRILSDLQKSGYDLLTLANNHSLDRHAIGVDRTIQAARNIGLPVVGTRVAEERNAEFHRILNIRNVRVAFLGCTEMTNGRIDHKDQILSCYNAERILSIIKNLAARSDVDAVIVLPHWGVEYSHTPDSKQKSFARKFLDAGAMAVIGSHPHVLQPWEKYVTADGRETLIVYSLGNFVAFQKDVQRKTGTVAYIGLSKEGSQKAKIFGVGYTPTYRDGYEVYPVGSGSFKNALNHAAQMYGTRARVEPTTSLIPALCANSK</sequence>
<evidence type="ECO:0000256" key="1">
    <source>
        <dbReference type="ARBA" id="ARBA00005662"/>
    </source>
</evidence>
<feature type="signal peptide" evidence="2">
    <location>
        <begin position="1"/>
        <end position="17"/>
    </location>
</feature>
<feature type="chain" id="PRO_5007572819" evidence="2">
    <location>
        <begin position="18"/>
        <end position="377"/>
    </location>
</feature>
<reference evidence="4 5" key="1">
    <citation type="submission" date="2016-03" db="EMBL/GenBank/DDBJ databases">
        <authorList>
            <person name="Ploux O."/>
        </authorList>
    </citation>
    <scope>NUCLEOTIDE SEQUENCE [LARGE SCALE GENOMIC DNA]</scope>
    <source>
        <strain evidence="4 5">BER2</strain>
    </source>
</reference>
<comment type="caution">
    <text evidence="4">The sequence shown here is derived from an EMBL/GenBank/DDBJ whole genome shotgun (WGS) entry which is preliminary data.</text>
</comment>
<evidence type="ECO:0000259" key="3">
    <source>
        <dbReference type="SMART" id="SM00854"/>
    </source>
</evidence>
<gene>
    <name evidence="4" type="ORF">AZI85_06610</name>
</gene>
<comment type="similarity">
    <text evidence="1">Belongs to the CapA family.</text>
</comment>
<dbReference type="SUPFAM" id="SSF56300">
    <property type="entry name" value="Metallo-dependent phosphatases"/>
    <property type="match status" value="1"/>
</dbReference>
<dbReference type="SMART" id="SM00854">
    <property type="entry name" value="PGA_cap"/>
    <property type="match status" value="1"/>
</dbReference>
<dbReference type="Gene3D" id="3.60.21.10">
    <property type="match status" value="1"/>
</dbReference>
<dbReference type="PANTHER" id="PTHR33393:SF12">
    <property type="entry name" value="CAPSULE BIOSYNTHESIS PROTEIN CAPA"/>
    <property type="match status" value="1"/>
</dbReference>
<evidence type="ECO:0000256" key="2">
    <source>
        <dbReference type="SAM" id="SignalP"/>
    </source>
</evidence>
<dbReference type="OrthoDB" id="5288603at2"/>
<accession>A0A150WFR1</accession>
<organism evidence="4 5">
    <name type="scientific">Bdellovibrio bacteriovorus</name>
    <dbReference type="NCBI Taxonomy" id="959"/>
    <lineage>
        <taxon>Bacteria</taxon>
        <taxon>Pseudomonadati</taxon>
        <taxon>Bdellovibrionota</taxon>
        <taxon>Bdellovibrionia</taxon>
        <taxon>Bdellovibrionales</taxon>
        <taxon>Pseudobdellovibrionaceae</taxon>
        <taxon>Bdellovibrio</taxon>
    </lineage>
</organism>
<evidence type="ECO:0000313" key="4">
    <source>
        <dbReference type="EMBL" id="KYG61879.1"/>
    </source>
</evidence>
<dbReference type="EMBL" id="LUKF01000016">
    <property type="protein sequence ID" value="KYG61879.1"/>
    <property type="molecule type" value="Genomic_DNA"/>
</dbReference>
<dbReference type="Proteomes" id="UP000075391">
    <property type="component" value="Unassembled WGS sequence"/>
</dbReference>
<keyword evidence="2" id="KW-0732">Signal</keyword>
<proteinExistence type="inferred from homology"/>
<protein>
    <submittedName>
        <fullName evidence="4">Capsular biosynthesis protein</fullName>
    </submittedName>
</protein>
<dbReference type="CDD" id="cd07381">
    <property type="entry name" value="MPP_CapA"/>
    <property type="match status" value="1"/>
</dbReference>
<dbReference type="InterPro" id="IPR019079">
    <property type="entry name" value="Capsule_synth_CapA"/>
</dbReference>
<dbReference type="PANTHER" id="PTHR33393">
    <property type="entry name" value="POLYGLUTAMINE SYNTHESIS ACCESSORY PROTEIN RV0574C-RELATED"/>
    <property type="match status" value="1"/>
</dbReference>
<dbReference type="RefSeq" id="WP_063244025.1">
    <property type="nucleotide sequence ID" value="NZ_LUKF01000016.1"/>
</dbReference>